<feature type="transmembrane region" description="Helical" evidence="10">
    <location>
        <begin position="417"/>
        <end position="436"/>
    </location>
</feature>
<dbReference type="EMBL" id="DSAC01000001">
    <property type="protein sequence ID" value="HHO73043.1"/>
    <property type="molecule type" value="Genomic_DNA"/>
</dbReference>
<protein>
    <submittedName>
        <fullName evidence="13">Potassium transporter Kup</fullName>
    </submittedName>
</protein>
<evidence type="ECO:0000256" key="2">
    <source>
        <dbReference type="ARBA" id="ARBA00022448"/>
    </source>
</evidence>
<feature type="transmembrane region" description="Helical" evidence="10">
    <location>
        <begin position="286"/>
        <end position="313"/>
    </location>
</feature>
<keyword evidence="7 10" id="KW-1133">Transmembrane helix</keyword>
<dbReference type="GO" id="GO:0016020">
    <property type="term" value="C:membrane"/>
    <property type="evidence" value="ECO:0007669"/>
    <property type="project" value="UniProtKB-SubCell"/>
</dbReference>
<feature type="transmembrane region" description="Helical" evidence="10">
    <location>
        <begin position="360"/>
        <end position="382"/>
    </location>
</feature>
<evidence type="ECO:0000313" key="13">
    <source>
        <dbReference type="EMBL" id="HHO73043.1"/>
    </source>
</evidence>
<sequence length="601" mass="67360">MIKNVLRAMGAVFGDIGTSPLYTFSVIVSLTKPKPEEILGIVSLIVWTLIILVTVQYAWFAMNLSIKGEGGTVVLGEIAKSLTKNQKLRKFYRILVFLGLGFLLGDGVITPAITILSSAEGIRLIPGFENTPQFEIILIALIITIGLFLLQPKGTGKIGEYFGPVMFLWFTSIGLIGFYHVIHDPSVLYALSPHHAVEFLINNPLKGFIALSEVLLAATGGEAMYADMGHLGSVAIRQAWVYIFPMLVLSYMGQASFLLRETSPKEQAVFFEAAHAVLGDTLYVPFLILAIAAGVIASQSLISGAFSIVFQAINVRIAPLLNIKHTSTELSTQIYIPAVNWILMAGVIFMYFNFKTSDNMASAYGFAVSAVMTITGLFLTFIHFMKRKVFYFVGSVFLLFVDIAFFLSNFYKIPHGAYWSMIFASVPISIMVLYTAGQSKLYRKMNFTPFKEFVLKFEQLYAQNPKIKGTAIFLIRDLKSIPPYVTQTFFEHGILYEDNVFLSLVKKEEPFGVSTFLKGSITPGLRLVEIRYGYMEVLDIDKELKAVGIYERAIFYGVEYIYTDKLIWKLFSFLKRVTPTFVEFYRFPHGKLHGVAVRVEF</sequence>
<evidence type="ECO:0000256" key="1">
    <source>
        <dbReference type="ARBA" id="ARBA00004141"/>
    </source>
</evidence>
<dbReference type="AlphaFoldDB" id="A0A7C5SVV7"/>
<evidence type="ECO:0000259" key="12">
    <source>
        <dbReference type="Pfam" id="PF22776"/>
    </source>
</evidence>
<dbReference type="InterPro" id="IPR003855">
    <property type="entry name" value="K+_transporter"/>
</dbReference>
<evidence type="ECO:0000256" key="9">
    <source>
        <dbReference type="ARBA" id="ARBA00023136"/>
    </source>
</evidence>
<proteinExistence type="predicted"/>
<comment type="subcellular location">
    <subcellularLocation>
        <location evidence="1">Membrane</location>
        <topology evidence="1">Multi-pass membrane protein</topology>
    </subcellularLocation>
</comment>
<dbReference type="PANTHER" id="PTHR30540:SF83">
    <property type="entry name" value="K+ POTASSIUM TRANSPORTER"/>
    <property type="match status" value="1"/>
</dbReference>
<keyword evidence="6" id="KW-0630">Potassium</keyword>
<feature type="transmembrane region" description="Helical" evidence="10">
    <location>
        <begin position="133"/>
        <end position="150"/>
    </location>
</feature>
<keyword evidence="3" id="KW-0633">Potassium transport</keyword>
<dbReference type="GO" id="GO:0015079">
    <property type="term" value="F:potassium ion transmembrane transporter activity"/>
    <property type="evidence" value="ECO:0007669"/>
    <property type="project" value="InterPro"/>
</dbReference>
<dbReference type="Pfam" id="PF02705">
    <property type="entry name" value="K_trans"/>
    <property type="match status" value="1"/>
</dbReference>
<keyword evidence="9 10" id="KW-0472">Membrane</keyword>
<evidence type="ECO:0000256" key="5">
    <source>
        <dbReference type="ARBA" id="ARBA00022847"/>
    </source>
</evidence>
<name>A0A7C5SVV7_9AQUI</name>
<keyword evidence="2" id="KW-0813">Transport</keyword>
<feature type="transmembrane region" description="Helical" evidence="10">
    <location>
        <begin position="12"/>
        <end position="32"/>
    </location>
</feature>
<feature type="transmembrane region" description="Helical" evidence="10">
    <location>
        <begin position="38"/>
        <end position="60"/>
    </location>
</feature>
<dbReference type="InterPro" id="IPR053951">
    <property type="entry name" value="K_trans_N"/>
</dbReference>
<feature type="domain" description="K+ potassium transporter integral membrane" evidence="11">
    <location>
        <begin position="5"/>
        <end position="447"/>
    </location>
</feature>
<evidence type="ECO:0000259" key="11">
    <source>
        <dbReference type="Pfam" id="PF02705"/>
    </source>
</evidence>
<feature type="transmembrane region" description="Helical" evidence="10">
    <location>
        <begin position="334"/>
        <end position="354"/>
    </location>
</feature>
<dbReference type="Pfam" id="PF22776">
    <property type="entry name" value="K_trans_C"/>
    <property type="match status" value="1"/>
</dbReference>
<gene>
    <name evidence="13" type="ORF">ENN04_00155</name>
</gene>
<dbReference type="PANTHER" id="PTHR30540">
    <property type="entry name" value="OSMOTIC STRESS POTASSIUM TRANSPORTER"/>
    <property type="match status" value="1"/>
</dbReference>
<keyword evidence="5" id="KW-0769">Symport</keyword>
<evidence type="ECO:0000256" key="4">
    <source>
        <dbReference type="ARBA" id="ARBA00022692"/>
    </source>
</evidence>
<evidence type="ECO:0000256" key="8">
    <source>
        <dbReference type="ARBA" id="ARBA00023065"/>
    </source>
</evidence>
<keyword evidence="4 10" id="KW-0812">Transmembrane</keyword>
<evidence type="ECO:0000256" key="6">
    <source>
        <dbReference type="ARBA" id="ARBA00022958"/>
    </source>
</evidence>
<dbReference type="InterPro" id="IPR053952">
    <property type="entry name" value="K_trans_C"/>
</dbReference>
<feature type="transmembrane region" description="Helical" evidence="10">
    <location>
        <begin position="239"/>
        <end position="259"/>
    </location>
</feature>
<comment type="caution">
    <text evidence="13">The sequence shown here is derived from an EMBL/GenBank/DDBJ whole genome shotgun (WGS) entry which is preliminary data.</text>
</comment>
<feature type="domain" description="K+ potassium transporter C-terminal" evidence="12">
    <location>
        <begin position="468"/>
        <end position="600"/>
    </location>
</feature>
<keyword evidence="8" id="KW-0406">Ion transport</keyword>
<organism evidence="13">
    <name type="scientific">Thermocrinis ruber</name>
    <dbReference type="NCBI Taxonomy" id="75906"/>
    <lineage>
        <taxon>Bacteria</taxon>
        <taxon>Pseudomonadati</taxon>
        <taxon>Aquificota</taxon>
        <taxon>Aquificia</taxon>
        <taxon>Aquificales</taxon>
        <taxon>Aquificaceae</taxon>
        <taxon>Thermocrinis</taxon>
    </lineage>
</organism>
<evidence type="ECO:0000256" key="10">
    <source>
        <dbReference type="SAM" id="Phobius"/>
    </source>
</evidence>
<feature type="transmembrane region" description="Helical" evidence="10">
    <location>
        <begin position="389"/>
        <end position="411"/>
    </location>
</feature>
<feature type="transmembrane region" description="Helical" evidence="10">
    <location>
        <begin position="91"/>
        <end position="113"/>
    </location>
</feature>
<evidence type="ECO:0000256" key="3">
    <source>
        <dbReference type="ARBA" id="ARBA00022538"/>
    </source>
</evidence>
<accession>A0A7C5SVV7</accession>
<reference evidence="13" key="1">
    <citation type="journal article" date="2020" name="mSystems">
        <title>Genome- and Community-Level Interaction Insights into Carbon Utilization and Element Cycling Functions of Hydrothermarchaeota in Hydrothermal Sediment.</title>
        <authorList>
            <person name="Zhou Z."/>
            <person name="Liu Y."/>
            <person name="Xu W."/>
            <person name="Pan J."/>
            <person name="Luo Z.H."/>
            <person name="Li M."/>
        </authorList>
    </citation>
    <scope>NUCLEOTIDE SEQUENCE [LARGE SCALE GENOMIC DNA]</scope>
    <source>
        <strain evidence="13">SpSt-114</strain>
    </source>
</reference>
<feature type="transmembrane region" description="Helical" evidence="10">
    <location>
        <begin position="162"/>
        <end position="182"/>
    </location>
</feature>
<dbReference type="GO" id="GO:0015293">
    <property type="term" value="F:symporter activity"/>
    <property type="evidence" value="ECO:0007669"/>
    <property type="project" value="UniProtKB-KW"/>
</dbReference>
<evidence type="ECO:0000256" key="7">
    <source>
        <dbReference type="ARBA" id="ARBA00022989"/>
    </source>
</evidence>